<dbReference type="EMBL" id="GGEC01055408">
    <property type="protein sequence ID" value="MBX35892.1"/>
    <property type="molecule type" value="Transcribed_RNA"/>
</dbReference>
<name>A0A2P2N097_RHIMU</name>
<reference evidence="1" key="1">
    <citation type="submission" date="2018-02" db="EMBL/GenBank/DDBJ databases">
        <title>Rhizophora mucronata_Transcriptome.</title>
        <authorList>
            <person name="Meera S.P."/>
            <person name="Sreeshan A."/>
            <person name="Augustine A."/>
        </authorList>
    </citation>
    <scope>NUCLEOTIDE SEQUENCE</scope>
    <source>
        <tissue evidence="1">Leaf</tissue>
    </source>
</reference>
<accession>A0A2P2N097</accession>
<organism evidence="1">
    <name type="scientific">Rhizophora mucronata</name>
    <name type="common">Asiatic mangrove</name>
    <dbReference type="NCBI Taxonomy" id="61149"/>
    <lineage>
        <taxon>Eukaryota</taxon>
        <taxon>Viridiplantae</taxon>
        <taxon>Streptophyta</taxon>
        <taxon>Embryophyta</taxon>
        <taxon>Tracheophyta</taxon>
        <taxon>Spermatophyta</taxon>
        <taxon>Magnoliopsida</taxon>
        <taxon>eudicotyledons</taxon>
        <taxon>Gunneridae</taxon>
        <taxon>Pentapetalae</taxon>
        <taxon>rosids</taxon>
        <taxon>fabids</taxon>
        <taxon>Malpighiales</taxon>
        <taxon>Rhizophoraceae</taxon>
        <taxon>Rhizophora</taxon>
    </lineage>
</organism>
<dbReference type="AlphaFoldDB" id="A0A2P2N097"/>
<proteinExistence type="predicted"/>
<evidence type="ECO:0000313" key="1">
    <source>
        <dbReference type="EMBL" id="MBX35892.1"/>
    </source>
</evidence>
<sequence length="53" mass="6066">MDALIAKLRFVFCTLDVCSLIVLVCSEFGQITSYFWLPSLSQILKDLSNKFTF</sequence>
<protein>
    <submittedName>
        <fullName evidence="1">Uncharacterized protein</fullName>
    </submittedName>
</protein>